<dbReference type="EMBL" id="ML987190">
    <property type="protein sequence ID" value="KAF2254224.1"/>
    <property type="molecule type" value="Genomic_DNA"/>
</dbReference>
<dbReference type="PANTHER" id="PTHR42470:SF1">
    <property type="entry name" value="VAST DOMAIN-CONTAINING PROTEIN"/>
    <property type="match status" value="1"/>
</dbReference>
<sequence length="360" mass="39803">MPPASESESGQSNPVDSEQRLRAYGVFVDTQNALPDALNEYINVLIKAPREHTSPSARNMGRKQGRARAGSEQAGIDLLKDHLLFVGEADGGIPLITYLPQVNLSRTYLPAPPTELVAKELGLLTQPRPDSLVGYITSTEAETCGSKAPITPEQERIFLKNTLTSSVHFPFLSCQWKSSKKTQNEAMLQAARDGSTISNYLHDFFTAAGHEPSLIDTSHFSLTCDMNTVHLWVHWRQEEGDVKHFMKIIGQAFLRDIDDDGNPQLVKIRKMLRNLLDYAVGARLQKIRSAIPDLEANKARKRSQSPRKGRRCSPTKCGSDTLSLPSAKSSNNLFNMPPPHLPSPTLSETKKQKLDPGAPD</sequence>
<evidence type="ECO:0000259" key="2">
    <source>
        <dbReference type="Pfam" id="PF25545"/>
    </source>
</evidence>
<evidence type="ECO:0000313" key="3">
    <source>
        <dbReference type="EMBL" id="KAF2254224.1"/>
    </source>
</evidence>
<accession>A0A6A6IUV3</accession>
<dbReference type="AlphaFoldDB" id="A0A6A6IUV3"/>
<protein>
    <recommendedName>
        <fullName evidence="2">DUF7924 domain-containing protein</fullName>
    </recommendedName>
</protein>
<dbReference type="GeneID" id="54585954"/>
<feature type="region of interest" description="Disordered" evidence="1">
    <location>
        <begin position="295"/>
        <end position="360"/>
    </location>
</feature>
<dbReference type="Pfam" id="PF25545">
    <property type="entry name" value="DUF7924"/>
    <property type="match status" value="1"/>
</dbReference>
<feature type="compositionally biased region" description="Basic residues" evidence="1">
    <location>
        <begin position="299"/>
        <end position="313"/>
    </location>
</feature>
<evidence type="ECO:0000256" key="1">
    <source>
        <dbReference type="SAM" id="MobiDB-lite"/>
    </source>
</evidence>
<gene>
    <name evidence="3" type="ORF">BU26DRAFT_558934</name>
</gene>
<dbReference type="InterPro" id="IPR057684">
    <property type="entry name" value="DUF7924"/>
</dbReference>
<feature type="compositionally biased region" description="Polar residues" evidence="1">
    <location>
        <begin position="316"/>
        <end position="334"/>
    </location>
</feature>
<dbReference type="RefSeq" id="XP_033689228.1">
    <property type="nucleotide sequence ID" value="XM_033832624.1"/>
</dbReference>
<dbReference type="OrthoDB" id="5426775at2759"/>
<name>A0A6A6IUV3_9PLEO</name>
<reference evidence="3" key="1">
    <citation type="journal article" date="2020" name="Stud. Mycol.">
        <title>101 Dothideomycetes genomes: a test case for predicting lifestyles and emergence of pathogens.</title>
        <authorList>
            <person name="Haridas S."/>
            <person name="Albert R."/>
            <person name="Binder M."/>
            <person name="Bloem J."/>
            <person name="Labutti K."/>
            <person name="Salamov A."/>
            <person name="Andreopoulos B."/>
            <person name="Baker S."/>
            <person name="Barry K."/>
            <person name="Bills G."/>
            <person name="Bluhm B."/>
            <person name="Cannon C."/>
            <person name="Castanera R."/>
            <person name="Culley D."/>
            <person name="Daum C."/>
            <person name="Ezra D."/>
            <person name="Gonzalez J."/>
            <person name="Henrissat B."/>
            <person name="Kuo A."/>
            <person name="Liang C."/>
            <person name="Lipzen A."/>
            <person name="Lutzoni F."/>
            <person name="Magnuson J."/>
            <person name="Mondo S."/>
            <person name="Nolan M."/>
            <person name="Ohm R."/>
            <person name="Pangilinan J."/>
            <person name="Park H.-J."/>
            <person name="Ramirez L."/>
            <person name="Alfaro M."/>
            <person name="Sun H."/>
            <person name="Tritt A."/>
            <person name="Yoshinaga Y."/>
            <person name="Zwiers L.-H."/>
            <person name="Turgeon B."/>
            <person name="Goodwin S."/>
            <person name="Spatafora J."/>
            <person name="Crous P."/>
            <person name="Grigoriev I."/>
        </authorList>
    </citation>
    <scope>NUCLEOTIDE SEQUENCE</scope>
    <source>
        <strain evidence="3">CBS 122368</strain>
    </source>
</reference>
<proteinExistence type="predicted"/>
<evidence type="ECO:0000313" key="4">
    <source>
        <dbReference type="Proteomes" id="UP000800094"/>
    </source>
</evidence>
<feature type="domain" description="DUF7924" evidence="2">
    <location>
        <begin position="125"/>
        <end position="291"/>
    </location>
</feature>
<dbReference type="Proteomes" id="UP000800094">
    <property type="component" value="Unassembled WGS sequence"/>
</dbReference>
<dbReference type="PANTHER" id="PTHR42470">
    <property type="entry name" value="VAST DOMAIN-CONTAINING PROTEIN"/>
    <property type="match status" value="1"/>
</dbReference>
<organism evidence="3 4">
    <name type="scientific">Trematosphaeria pertusa</name>
    <dbReference type="NCBI Taxonomy" id="390896"/>
    <lineage>
        <taxon>Eukaryota</taxon>
        <taxon>Fungi</taxon>
        <taxon>Dikarya</taxon>
        <taxon>Ascomycota</taxon>
        <taxon>Pezizomycotina</taxon>
        <taxon>Dothideomycetes</taxon>
        <taxon>Pleosporomycetidae</taxon>
        <taxon>Pleosporales</taxon>
        <taxon>Massarineae</taxon>
        <taxon>Trematosphaeriaceae</taxon>
        <taxon>Trematosphaeria</taxon>
    </lineage>
</organism>
<keyword evidence="4" id="KW-1185">Reference proteome</keyword>